<gene>
    <name evidence="1" type="ORF">M5X12_16580</name>
</gene>
<keyword evidence="2" id="KW-1185">Reference proteome</keyword>
<evidence type="ECO:0000313" key="1">
    <source>
        <dbReference type="EMBL" id="MCY9762190.1"/>
    </source>
</evidence>
<dbReference type="GeneID" id="94487067"/>
<dbReference type="Pfam" id="PF09684">
    <property type="entry name" value="Tail_P2_I"/>
    <property type="match status" value="1"/>
</dbReference>
<proteinExistence type="predicted"/>
<accession>A0ABT4GZP6</accession>
<sequence>MINIQQVNLLDILPSNLRSDPNIAAAAQAINSELRAVTEDIRKLSIYDRFNEWTNEETDELAWQYHVDFYDPALPLEQRRELVKNSIAWHRRKGTPSAIEELITTLFGDGQVEEWWEYDGQPYRFQVKTSNPEVTQKRAQEFIRAVESVKRLSAKLEKVILGQIEDMPLYYAGVLHMGEKMTVEMVI</sequence>
<dbReference type="Proteomes" id="UP001527181">
    <property type="component" value="Unassembled WGS sequence"/>
</dbReference>
<dbReference type="RefSeq" id="WP_005542665.1">
    <property type="nucleotide sequence ID" value="NZ_JAMDLX010000051.1"/>
</dbReference>
<name>A0ABT4GZP6_PAEAL</name>
<dbReference type="EMBL" id="JAMDNP010000032">
    <property type="protein sequence ID" value="MCY9762190.1"/>
    <property type="molecule type" value="Genomic_DNA"/>
</dbReference>
<reference evidence="1 2" key="1">
    <citation type="submission" date="2022-05" db="EMBL/GenBank/DDBJ databases">
        <title>Genome Sequencing of Bee-Associated Microbes.</title>
        <authorList>
            <person name="Dunlap C."/>
        </authorList>
    </citation>
    <scope>NUCLEOTIDE SEQUENCE [LARGE SCALE GENOMIC DNA]</scope>
    <source>
        <strain evidence="1 2">NRRL B-04010</strain>
    </source>
</reference>
<dbReference type="NCBIfam" id="TIGR01634">
    <property type="entry name" value="tail_P2_I"/>
    <property type="match status" value="1"/>
</dbReference>
<comment type="caution">
    <text evidence="1">The sequence shown here is derived from an EMBL/GenBank/DDBJ whole genome shotgun (WGS) entry which is preliminary data.</text>
</comment>
<protein>
    <submittedName>
        <fullName evidence="1">Phage tail protein I</fullName>
    </submittedName>
</protein>
<evidence type="ECO:0000313" key="2">
    <source>
        <dbReference type="Proteomes" id="UP001527181"/>
    </source>
</evidence>
<dbReference type="InterPro" id="IPR006521">
    <property type="entry name" value="Tail_protein_I"/>
</dbReference>
<organism evidence="1 2">
    <name type="scientific">Paenibacillus alvei</name>
    <name type="common">Bacillus alvei</name>
    <dbReference type="NCBI Taxonomy" id="44250"/>
    <lineage>
        <taxon>Bacteria</taxon>
        <taxon>Bacillati</taxon>
        <taxon>Bacillota</taxon>
        <taxon>Bacilli</taxon>
        <taxon>Bacillales</taxon>
        <taxon>Paenibacillaceae</taxon>
        <taxon>Paenibacillus</taxon>
    </lineage>
</organism>